<organism evidence="1">
    <name type="scientific">Arundo donax</name>
    <name type="common">Giant reed</name>
    <name type="synonym">Donax arundinaceus</name>
    <dbReference type="NCBI Taxonomy" id="35708"/>
    <lineage>
        <taxon>Eukaryota</taxon>
        <taxon>Viridiplantae</taxon>
        <taxon>Streptophyta</taxon>
        <taxon>Embryophyta</taxon>
        <taxon>Tracheophyta</taxon>
        <taxon>Spermatophyta</taxon>
        <taxon>Magnoliopsida</taxon>
        <taxon>Liliopsida</taxon>
        <taxon>Poales</taxon>
        <taxon>Poaceae</taxon>
        <taxon>PACMAD clade</taxon>
        <taxon>Arundinoideae</taxon>
        <taxon>Arundineae</taxon>
        <taxon>Arundo</taxon>
    </lineage>
</organism>
<name>A0A0A9EWI4_ARUDO</name>
<dbReference type="GO" id="GO:0046872">
    <property type="term" value="F:metal ion binding"/>
    <property type="evidence" value="ECO:0007669"/>
    <property type="project" value="InterPro"/>
</dbReference>
<proteinExistence type="predicted"/>
<evidence type="ECO:0000313" key="1">
    <source>
        <dbReference type="EMBL" id="JAE00408.1"/>
    </source>
</evidence>
<dbReference type="AlphaFoldDB" id="A0A0A9EWI4"/>
<dbReference type="EMBL" id="GBRH01197488">
    <property type="protein sequence ID" value="JAE00408.1"/>
    <property type="molecule type" value="Transcribed_RNA"/>
</dbReference>
<reference evidence="1" key="2">
    <citation type="journal article" date="2015" name="Data Brief">
        <title>Shoot transcriptome of the giant reed, Arundo donax.</title>
        <authorList>
            <person name="Barrero R.A."/>
            <person name="Guerrero F.D."/>
            <person name="Moolhuijzen P."/>
            <person name="Goolsby J.A."/>
            <person name="Tidwell J."/>
            <person name="Bellgard S.E."/>
            <person name="Bellgard M.I."/>
        </authorList>
    </citation>
    <scope>NUCLEOTIDE SEQUENCE</scope>
    <source>
        <tissue evidence="1">Shoot tissue taken approximately 20 cm above the soil surface</tissue>
    </source>
</reference>
<dbReference type="InterPro" id="IPR008963">
    <property type="entry name" value="Purple_acid_Pase-like_N"/>
</dbReference>
<protein>
    <submittedName>
        <fullName evidence="1">PAP27</fullName>
    </submittedName>
</protein>
<sequence length="49" mass="5661">MRDLWPNKKYYYKIGHELSNGSVVWGQALHFPGSPVLWPELAAAHHCVR</sequence>
<dbReference type="SUPFAM" id="SSF49363">
    <property type="entry name" value="Purple acid phosphatase, N-terminal domain"/>
    <property type="match status" value="1"/>
</dbReference>
<accession>A0A0A9EWI4</accession>
<reference evidence="1" key="1">
    <citation type="submission" date="2014-09" db="EMBL/GenBank/DDBJ databases">
        <authorList>
            <person name="Magalhaes I.L.F."/>
            <person name="Oliveira U."/>
            <person name="Santos F.R."/>
            <person name="Vidigal T.H.D.A."/>
            <person name="Brescovit A.D."/>
            <person name="Santos A.J."/>
        </authorList>
    </citation>
    <scope>NUCLEOTIDE SEQUENCE</scope>
    <source>
        <tissue evidence="1">Shoot tissue taken approximately 20 cm above the soil surface</tissue>
    </source>
</reference>
<dbReference type="GO" id="GO:0003993">
    <property type="term" value="F:acid phosphatase activity"/>
    <property type="evidence" value="ECO:0007669"/>
    <property type="project" value="InterPro"/>
</dbReference>